<keyword evidence="9 12" id="KW-0030">Aminoacyl-tRNA synthetase</keyword>
<name>A0A2H9N685_9BACT</name>
<evidence type="ECO:0000256" key="9">
    <source>
        <dbReference type="ARBA" id="ARBA00023146"/>
    </source>
</evidence>
<keyword evidence="16" id="KW-1133">Transmembrane helix</keyword>
<dbReference type="Gene3D" id="1.10.287.40">
    <property type="entry name" value="Serine-tRNA synthetase, tRNA binding domain"/>
    <property type="match status" value="1"/>
</dbReference>
<proteinExistence type="inferred from homology"/>
<dbReference type="InterPro" id="IPR045864">
    <property type="entry name" value="aa-tRNA-synth_II/BPL/LPL"/>
</dbReference>
<feature type="binding site" evidence="12">
    <location>
        <position position="417"/>
    </location>
    <ligand>
        <name>L-serine</name>
        <dbReference type="ChEBI" id="CHEBI:33384"/>
    </ligand>
</feature>
<sequence length="456" mass="53435">MRYYGKQTYYVFCALKRFCRYLIIYSYPFVSLVNICILVSLFIMLDIKFIRENFDAVKANAIRRKANVDINDIIALDDKRKQLVTELDQLRARQNKESRTKPTDEKIQELKELSNKIQEVEKQVIQTEKDLFDKMSWLPNMLDPDVPDGESDEDNKPITYWGEPTKFNFEPQDHQTLGEALDIIDIERGVKVAQSRFYFLKNEGVQLRFALMQFAFDYLRQKGFTVMSTPHVAKERTLFGTGYLPFFKDDMYKLEGQDLALIGTSEQTLVGYHMDEILEMKDLPKCYTAYSECFRTEAGSYGKDTRGIFRVHEFMKVEQIVFCEPEVSRQWHDACLANEEYFLQTLKLPYRVVLTCVGDFGAPGYKKYDTEAWIPSQKRYREMTSNTNLTDFQTRRLNIKYRKKDGTLDYPHTISATGITDRFLLAIMENYQQQDGSIRIPDALVPYMNGITEIKK</sequence>
<feature type="binding site" evidence="13">
    <location>
        <position position="264"/>
    </location>
    <ligand>
        <name>L-serine</name>
        <dbReference type="ChEBI" id="CHEBI:33384"/>
    </ligand>
</feature>
<dbReference type="UniPathway" id="UPA00906">
    <property type="reaction ID" value="UER00895"/>
</dbReference>
<evidence type="ECO:0000259" key="17">
    <source>
        <dbReference type="PROSITE" id="PS50862"/>
    </source>
</evidence>
<feature type="binding site" evidence="12 14">
    <location>
        <begin position="295"/>
        <end position="297"/>
    </location>
    <ligand>
        <name>ATP</name>
        <dbReference type="ChEBI" id="CHEBI:30616"/>
    </ligand>
</feature>
<keyword evidence="7 12" id="KW-0067">ATP-binding</keyword>
<evidence type="ECO:0000313" key="19">
    <source>
        <dbReference type="Proteomes" id="UP000236842"/>
    </source>
</evidence>
<dbReference type="PRINTS" id="PR00981">
    <property type="entry name" value="TRNASYNTHSER"/>
</dbReference>
<dbReference type="PANTHER" id="PTHR43697">
    <property type="entry name" value="SERYL-TRNA SYNTHETASE"/>
    <property type="match status" value="1"/>
</dbReference>
<feature type="transmembrane region" description="Helical" evidence="16">
    <location>
        <begin position="21"/>
        <end position="45"/>
    </location>
</feature>
<comment type="subcellular location">
    <subcellularLocation>
        <location evidence="1 12">Cytoplasm</location>
    </subcellularLocation>
</comment>
<dbReference type="GO" id="GO:0016260">
    <property type="term" value="P:selenocysteine biosynthetic process"/>
    <property type="evidence" value="ECO:0007669"/>
    <property type="project" value="UniProtKB-UniRule"/>
</dbReference>
<organism evidence="18 19">
    <name type="scientific">Candidatus Brennerbacteria bacterium CG_4_8_14_3_um_filter_43_14</name>
    <dbReference type="NCBI Taxonomy" id="1974521"/>
    <lineage>
        <taxon>Bacteria</taxon>
        <taxon>Candidatus Brenneribacteriota</taxon>
    </lineage>
</organism>
<evidence type="ECO:0000256" key="11">
    <source>
        <dbReference type="ARBA" id="ARBA00048823"/>
    </source>
</evidence>
<evidence type="ECO:0000256" key="1">
    <source>
        <dbReference type="ARBA" id="ARBA00004496"/>
    </source>
</evidence>
<dbReference type="InterPro" id="IPR002317">
    <property type="entry name" value="Ser-tRNA-ligase_type_1"/>
</dbReference>
<feature type="binding site" evidence="12">
    <location>
        <begin position="264"/>
        <end position="266"/>
    </location>
    <ligand>
        <name>L-serine</name>
        <dbReference type="ChEBI" id="CHEBI:33384"/>
    </ligand>
</feature>
<dbReference type="Gene3D" id="3.30.930.10">
    <property type="entry name" value="Bira Bifunctional Protein, Domain 2"/>
    <property type="match status" value="1"/>
</dbReference>
<evidence type="ECO:0000256" key="15">
    <source>
        <dbReference type="SAM" id="Coils"/>
    </source>
</evidence>
<dbReference type="InterPro" id="IPR033729">
    <property type="entry name" value="SerRS_core"/>
</dbReference>
<evidence type="ECO:0000256" key="7">
    <source>
        <dbReference type="ARBA" id="ARBA00022840"/>
    </source>
</evidence>
<evidence type="ECO:0000256" key="10">
    <source>
        <dbReference type="ARBA" id="ARBA00047929"/>
    </source>
</evidence>
<dbReference type="GO" id="GO:0004828">
    <property type="term" value="F:serine-tRNA ligase activity"/>
    <property type="evidence" value="ECO:0007669"/>
    <property type="project" value="UniProtKB-UniRule"/>
</dbReference>
<dbReference type="HAMAP" id="MF_00176">
    <property type="entry name" value="Ser_tRNA_synth_type1"/>
    <property type="match status" value="1"/>
</dbReference>
<dbReference type="SUPFAM" id="SSF46589">
    <property type="entry name" value="tRNA-binding arm"/>
    <property type="match status" value="1"/>
</dbReference>
<dbReference type="AlphaFoldDB" id="A0A2H9N685"/>
<evidence type="ECO:0000256" key="16">
    <source>
        <dbReference type="SAM" id="Phobius"/>
    </source>
</evidence>
<evidence type="ECO:0000256" key="5">
    <source>
        <dbReference type="ARBA" id="ARBA00022598"/>
    </source>
</evidence>
<feature type="binding site" evidence="14">
    <location>
        <begin position="311"/>
        <end position="314"/>
    </location>
    <ligand>
        <name>ATP</name>
        <dbReference type="ChEBI" id="CHEBI:30616"/>
    </ligand>
</feature>
<comment type="similarity">
    <text evidence="3 12">Belongs to the class-II aminoacyl-tRNA synthetase family. Type-1 seryl-tRNA synthetase subfamily.</text>
</comment>
<evidence type="ECO:0000256" key="4">
    <source>
        <dbReference type="ARBA" id="ARBA00022490"/>
    </source>
</evidence>
<dbReference type="GO" id="GO:0005737">
    <property type="term" value="C:cytoplasm"/>
    <property type="evidence" value="ECO:0007669"/>
    <property type="project" value="UniProtKB-SubCell"/>
</dbReference>
<feature type="binding site" evidence="12 13">
    <location>
        <position position="318"/>
    </location>
    <ligand>
        <name>L-serine</name>
        <dbReference type="ChEBI" id="CHEBI:33384"/>
    </ligand>
</feature>
<dbReference type="InterPro" id="IPR010978">
    <property type="entry name" value="tRNA-bd_arm"/>
</dbReference>
<dbReference type="NCBIfam" id="TIGR00414">
    <property type="entry name" value="serS"/>
    <property type="match status" value="1"/>
</dbReference>
<dbReference type="InterPro" id="IPR015866">
    <property type="entry name" value="Ser-tRNA-synth_1_N"/>
</dbReference>
<comment type="pathway">
    <text evidence="2 12">Aminoacyl-tRNA biosynthesis; selenocysteinyl-tRNA(Sec) biosynthesis; L-seryl-tRNA(Sec) from L-serine and tRNA(Sec): step 1/1.</text>
</comment>
<dbReference type="InterPro" id="IPR002314">
    <property type="entry name" value="aa-tRNA-synt_IIb"/>
</dbReference>
<dbReference type="InterPro" id="IPR006195">
    <property type="entry name" value="aa-tRNA-synth_II"/>
</dbReference>
<comment type="function">
    <text evidence="12">Catalyzes the attachment of serine to tRNA(Ser). Is also able to aminoacylate tRNA(Sec) with serine, to form the misacylated tRNA L-seryl-tRNA(Sec), which will be further converted into selenocysteinyl-tRNA(Sec).</text>
</comment>
<dbReference type="Pfam" id="PF02403">
    <property type="entry name" value="Seryl_tRNA_N"/>
    <property type="match status" value="1"/>
</dbReference>
<feature type="binding site" evidence="12">
    <location>
        <position position="311"/>
    </location>
    <ligand>
        <name>ATP</name>
        <dbReference type="ChEBI" id="CHEBI:30616"/>
    </ligand>
</feature>
<evidence type="ECO:0000256" key="3">
    <source>
        <dbReference type="ARBA" id="ARBA00010728"/>
    </source>
</evidence>
<feature type="binding site" evidence="12 14">
    <location>
        <begin position="382"/>
        <end position="385"/>
    </location>
    <ligand>
        <name>ATP</name>
        <dbReference type="ChEBI" id="CHEBI:30616"/>
    </ligand>
</feature>
<comment type="catalytic activity">
    <reaction evidence="10 12">
        <text>tRNA(Sec) + L-serine + ATP = L-seryl-tRNA(Sec) + AMP + diphosphate + H(+)</text>
        <dbReference type="Rhea" id="RHEA:42580"/>
        <dbReference type="Rhea" id="RHEA-COMP:9742"/>
        <dbReference type="Rhea" id="RHEA-COMP:10128"/>
        <dbReference type="ChEBI" id="CHEBI:15378"/>
        <dbReference type="ChEBI" id="CHEBI:30616"/>
        <dbReference type="ChEBI" id="CHEBI:33019"/>
        <dbReference type="ChEBI" id="CHEBI:33384"/>
        <dbReference type="ChEBI" id="CHEBI:78442"/>
        <dbReference type="ChEBI" id="CHEBI:78533"/>
        <dbReference type="ChEBI" id="CHEBI:456215"/>
        <dbReference type="EC" id="6.1.1.11"/>
    </reaction>
</comment>
<keyword evidence="8 12" id="KW-0648">Protein biosynthesis</keyword>
<comment type="subunit">
    <text evidence="12">Homodimer. The tRNA molecule binds across the dimer.</text>
</comment>
<dbReference type="Proteomes" id="UP000236842">
    <property type="component" value="Unassembled WGS sequence"/>
</dbReference>
<dbReference type="PIRSF" id="PIRSF001529">
    <property type="entry name" value="Ser-tRNA-synth_IIa"/>
    <property type="match status" value="1"/>
</dbReference>
<dbReference type="Pfam" id="PF00587">
    <property type="entry name" value="tRNA-synt_2b"/>
    <property type="match status" value="1"/>
</dbReference>
<feature type="coiled-coil region" evidence="15">
    <location>
        <begin position="73"/>
        <end position="130"/>
    </location>
</feature>
<dbReference type="EMBL" id="PFIJ01000002">
    <property type="protein sequence ID" value="PIX29389.1"/>
    <property type="molecule type" value="Genomic_DNA"/>
</dbReference>
<comment type="caution">
    <text evidence="18">The sequence shown here is derived from an EMBL/GenBank/DDBJ whole genome shotgun (WGS) entry which is preliminary data.</text>
</comment>
<dbReference type="InterPro" id="IPR042103">
    <property type="entry name" value="SerRS_1_N_sf"/>
</dbReference>
<evidence type="ECO:0000256" key="14">
    <source>
        <dbReference type="PIRSR" id="PIRSR001529-2"/>
    </source>
</evidence>
<evidence type="ECO:0000256" key="6">
    <source>
        <dbReference type="ARBA" id="ARBA00022741"/>
    </source>
</evidence>
<gene>
    <name evidence="12" type="primary">serS</name>
    <name evidence="18" type="ORF">COZ64_00130</name>
</gene>
<dbReference type="PROSITE" id="PS50862">
    <property type="entry name" value="AA_TRNA_LIGASE_II"/>
    <property type="match status" value="1"/>
</dbReference>
<comment type="domain">
    <text evidence="12">Consists of two distinct domains, a catalytic core and a N-terminal extension that is involved in tRNA binding.</text>
</comment>
<keyword evidence="6 12" id="KW-0547">Nucleotide-binding</keyword>
<dbReference type="CDD" id="cd00770">
    <property type="entry name" value="SerRS_core"/>
    <property type="match status" value="1"/>
</dbReference>
<dbReference type="GO" id="GO:0006434">
    <property type="term" value="P:seryl-tRNA aminoacylation"/>
    <property type="evidence" value="ECO:0007669"/>
    <property type="project" value="UniProtKB-UniRule"/>
</dbReference>
<evidence type="ECO:0000313" key="18">
    <source>
        <dbReference type="EMBL" id="PIX29389.1"/>
    </source>
</evidence>
<accession>A0A2H9N685</accession>
<keyword evidence="16" id="KW-0812">Transmembrane</keyword>
<keyword evidence="15" id="KW-0175">Coiled coil</keyword>
<feature type="binding site" evidence="13">
    <location>
        <position position="295"/>
    </location>
    <ligand>
        <name>L-serine</name>
        <dbReference type="ChEBI" id="CHEBI:33384"/>
    </ligand>
</feature>
<keyword evidence="5 12" id="KW-0436">Ligase</keyword>
<keyword evidence="16" id="KW-0472">Membrane</keyword>
<feature type="site" description="Important for serine binding" evidence="13">
    <location>
        <position position="417"/>
    </location>
</feature>
<dbReference type="EC" id="6.1.1.11" evidence="12"/>
<dbReference type="SUPFAM" id="SSF55681">
    <property type="entry name" value="Class II aaRS and biotin synthetases"/>
    <property type="match status" value="1"/>
</dbReference>
<dbReference type="PANTHER" id="PTHR43697:SF1">
    <property type="entry name" value="SERINE--TRNA LIGASE"/>
    <property type="match status" value="1"/>
</dbReference>
<protein>
    <recommendedName>
        <fullName evidence="12">Serine--tRNA ligase</fullName>
        <ecNumber evidence="12">6.1.1.11</ecNumber>
    </recommendedName>
    <alternativeName>
        <fullName evidence="12">Seryl-tRNA synthetase</fullName>
        <shortName evidence="12">SerRS</shortName>
    </alternativeName>
    <alternativeName>
        <fullName evidence="12">Seryl-tRNA(Ser/Sec) synthetase</fullName>
    </alternativeName>
</protein>
<comment type="catalytic activity">
    <reaction evidence="11 12">
        <text>tRNA(Ser) + L-serine + ATP = L-seryl-tRNA(Ser) + AMP + diphosphate + H(+)</text>
        <dbReference type="Rhea" id="RHEA:12292"/>
        <dbReference type="Rhea" id="RHEA-COMP:9669"/>
        <dbReference type="Rhea" id="RHEA-COMP:9703"/>
        <dbReference type="ChEBI" id="CHEBI:15378"/>
        <dbReference type="ChEBI" id="CHEBI:30616"/>
        <dbReference type="ChEBI" id="CHEBI:33019"/>
        <dbReference type="ChEBI" id="CHEBI:33384"/>
        <dbReference type="ChEBI" id="CHEBI:78442"/>
        <dbReference type="ChEBI" id="CHEBI:78533"/>
        <dbReference type="ChEBI" id="CHEBI:456215"/>
        <dbReference type="EC" id="6.1.1.11"/>
    </reaction>
</comment>
<evidence type="ECO:0000256" key="2">
    <source>
        <dbReference type="ARBA" id="ARBA00005045"/>
    </source>
</evidence>
<feature type="domain" description="Aminoacyl-transfer RNA synthetases class-II family profile" evidence="17">
    <location>
        <begin position="173"/>
        <end position="441"/>
    </location>
</feature>
<evidence type="ECO:0000256" key="8">
    <source>
        <dbReference type="ARBA" id="ARBA00022917"/>
    </source>
</evidence>
<evidence type="ECO:0000256" key="13">
    <source>
        <dbReference type="PIRSR" id="PIRSR001529-1"/>
    </source>
</evidence>
<keyword evidence="4 12" id="KW-0963">Cytoplasm</keyword>
<dbReference type="GO" id="GO:0005524">
    <property type="term" value="F:ATP binding"/>
    <property type="evidence" value="ECO:0007669"/>
    <property type="project" value="UniProtKB-UniRule"/>
</dbReference>
<reference evidence="19" key="1">
    <citation type="submission" date="2017-09" db="EMBL/GenBank/DDBJ databases">
        <title>Depth-based differentiation of microbial function through sediment-hosted aquifers and enrichment of novel symbionts in the deep terrestrial subsurface.</title>
        <authorList>
            <person name="Probst A.J."/>
            <person name="Ladd B."/>
            <person name="Jarett J.K."/>
            <person name="Geller-Mcgrath D.E."/>
            <person name="Sieber C.M.K."/>
            <person name="Emerson J.B."/>
            <person name="Anantharaman K."/>
            <person name="Thomas B.C."/>
            <person name="Malmstrom R."/>
            <person name="Stieglmeier M."/>
            <person name="Klingl A."/>
            <person name="Woyke T."/>
            <person name="Ryan C.M."/>
            <person name="Banfield J.F."/>
        </authorList>
    </citation>
    <scope>NUCLEOTIDE SEQUENCE [LARGE SCALE GENOMIC DNA]</scope>
</reference>
<evidence type="ECO:0000256" key="12">
    <source>
        <dbReference type="HAMAP-Rule" id="MF_00176"/>
    </source>
</evidence>